<gene>
    <name evidence="3" type="ORF">A2763_04240</name>
</gene>
<sequence>MKVYLASDHGGFEMKNKLVAFVASLGHEAEDCGAFVYDVQDDYPAIIANAARKVSADAANGLDSKGIILGGSGQGEAIVANRFRGVRAAVYYGPAQRPQTDAAGNVIDIITSTRMHNDANMLSLGGRFLTESEIEDVVKAWLSVPFSGEARHSRRIAQIDNP</sequence>
<reference evidence="3 4" key="1">
    <citation type="journal article" date="2016" name="Nat. Commun.">
        <title>Thousands of microbial genomes shed light on interconnected biogeochemical processes in an aquifer system.</title>
        <authorList>
            <person name="Anantharaman K."/>
            <person name="Brown C.T."/>
            <person name="Hug L.A."/>
            <person name="Sharon I."/>
            <person name="Castelle C.J."/>
            <person name="Probst A.J."/>
            <person name="Thomas B.C."/>
            <person name="Singh A."/>
            <person name="Wilkins M.J."/>
            <person name="Karaoz U."/>
            <person name="Brodie E.L."/>
            <person name="Williams K.H."/>
            <person name="Hubbard S.S."/>
            <person name="Banfield J.F."/>
        </authorList>
    </citation>
    <scope>NUCLEOTIDE SEQUENCE [LARGE SCALE GENOMIC DNA]</scope>
</reference>
<dbReference type="Pfam" id="PF02502">
    <property type="entry name" value="LacAB_rpiB"/>
    <property type="match status" value="1"/>
</dbReference>
<dbReference type="GO" id="GO:0004751">
    <property type="term" value="F:ribose-5-phosphate isomerase activity"/>
    <property type="evidence" value="ECO:0007669"/>
    <property type="project" value="TreeGrafter"/>
</dbReference>
<dbReference type="PANTHER" id="PTHR30345:SF0">
    <property type="entry name" value="DNA DAMAGE-REPAIR_TOLERATION PROTEIN DRT102"/>
    <property type="match status" value="1"/>
</dbReference>
<evidence type="ECO:0008006" key="5">
    <source>
        <dbReference type="Google" id="ProtNLM"/>
    </source>
</evidence>
<feature type="binding site" evidence="2">
    <location>
        <position position="151"/>
    </location>
    <ligand>
        <name>D-ribulose 5-phosphate</name>
        <dbReference type="ChEBI" id="CHEBI:58121"/>
    </ligand>
</feature>
<name>A0A1F6CM20_9BACT</name>
<dbReference type="NCBIfam" id="TIGR00689">
    <property type="entry name" value="rpiB_lacA_lacB"/>
    <property type="match status" value="1"/>
</dbReference>
<feature type="binding site" evidence="2">
    <location>
        <position position="155"/>
    </location>
    <ligand>
        <name>D-ribulose 5-phosphate</name>
        <dbReference type="ChEBI" id="CHEBI:58121"/>
    </ligand>
</feature>
<dbReference type="Proteomes" id="UP000178370">
    <property type="component" value="Unassembled WGS sequence"/>
</dbReference>
<protein>
    <recommendedName>
        <fullName evidence="5">Ribose-5-phosphate isomerase</fullName>
    </recommendedName>
</protein>
<comment type="caution">
    <text evidence="3">The sequence shown here is derived from an EMBL/GenBank/DDBJ whole genome shotgun (WGS) entry which is preliminary data.</text>
</comment>
<dbReference type="InterPro" id="IPR036569">
    <property type="entry name" value="RpiB_LacA_LacB_sf"/>
</dbReference>
<feature type="binding site" evidence="2">
    <location>
        <position position="117"/>
    </location>
    <ligand>
        <name>D-ribulose 5-phosphate</name>
        <dbReference type="ChEBI" id="CHEBI:58121"/>
    </ligand>
</feature>
<dbReference type="GO" id="GO:0019316">
    <property type="term" value="P:D-allose catabolic process"/>
    <property type="evidence" value="ECO:0007669"/>
    <property type="project" value="TreeGrafter"/>
</dbReference>
<dbReference type="STRING" id="1798482.A2763_04240"/>
<dbReference type="EMBL" id="MFKV01000020">
    <property type="protein sequence ID" value="OGG50060.1"/>
    <property type="molecule type" value="Genomic_DNA"/>
</dbReference>
<evidence type="ECO:0000313" key="3">
    <source>
        <dbReference type="EMBL" id="OGG50060.1"/>
    </source>
</evidence>
<organism evidence="3 4">
    <name type="scientific">Candidatus Kaiserbacteria bacterium RIFCSPHIGHO2_01_FULL_54_36</name>
    <dbReference type="NCBI Taxonomy" id="1798482"/>
    <lineage>
        <taxon>Bacteria</taxon>
        <taxon>Candidatus Kaiseribacteriota</taxon>
    </lineage>
</organism>
<dbReference type="AlphaFoldDB" id="A0A1F6CM20"/>
<proteinExistence type="inferred from homology"/>
<dbReference type="PANTHER" id="PTHR30345">
    <property type="entry name" value="RIBOSE-5-PHOSPHATE ISOMERASE B"/>
    <property type="match status" value="1"/>
</dbReference>
<dbReference type="SUPFAM" id="SSF89623">
    <property type="entry name" value="Ribose/Galactose isomerase RpiB/AlsB"/>
    <property type="match status" value="1"/>
</dbReference>
<dbReference type="GO" id="GO:0009052">
    <property type="term" value="P:pentose-phosphate shunt, non-oxidative branch"/>
    <property type="evidence" value="ECO:0007669"/>
    <property type="project" value="TreeGrafter"/>
</dbReference>
<evidence type="ECO:0000313" key="4">
    <source>
        <dbReference type="Proteomes" id="UP000178370"/>
    </source>
</evidence>
<accession>A0A1F6CM20</accession>
<dbReference type="PIRSF" id="PIRSF005384">
    <property type="entry name" value="RpiB_LacA_B"/>
    <property type="match status" value="1"/>
</dbReference>
<feature type="binding site" evidence="2">
    <location>
        <begin position="71"/>
        <end position="75"/>
    </location>
    <ligand>
        <name>D-ribulose 5-phosphate</name>
        <dbReference type="ChEBI" id="CHEBI:58121"/>
    </ligand>
</feature>
<feature type="binding site" evidence="2">
    <location>
        <position position="127"/>
    </location>
    <ligand>
        <name>D-ribulose 5-phosphate</name>
        <dbReference type="ChEBI" id="CHEBI:58121"/>
    </ligand>
</feature>
<dbReference type="InterPro" id="IPR003500">
    <property type="entry name" value="RpiB_LacA_LacB"/>
</dbReference>
<comment type="similarity">
    <text evidence="1">Belongs to the LacAB/RpiB family.</text>
</comment>
<evidence type="ECO:0000256" key="1">
    <source>
        <dbReference type="ARBA" id="ARBA00008754"/>
    </source>
</evidence>
<feature type="binding site" evidence="2">
    <location>
        <begin position="8"/>
        <end position="9"/>
    </location>
    <ligand>
        <name>D-ribulose 5-phosphate</name>
        <dbReference type="ChEBI" id="CHEBI:58121"/>
    </ligand>
</feature>
<dbReference type="Gene3D" id="3.40.1400.10">
    <property type="entry name" value="Sugar-phosphate isomerase, RpiB/LacA/LacB"/>
    <property type="match status" value="1"/>
</dbReference>
<evidence type="ECO:0000256" key="2">
    <source>
        <dbReference type="PIRSR" id="PIRSR005384-2"/>
    </source>
</evidence>